<feature type="transmembrane region" description="Helical" evidence="1">
    <location>
        <begin position="12"/>
        <end position="28"/>
    </location>
</feature>
<keyword evidence="1" id="KW-0812">Transmembrane</keyword>
<dbReference type="EMBL" id="RBIL01000001">
    <property type="protein sequence ID" value="RKQ93715.1"/>
    <property type="molecule type" value="Genomic_DNA"/>
</dbReference>
<organism evidence="2 3">
    <name type="scientific">Solirubrobacter pauli</name>
    <dbReference type="NCBI Taxonomy" id="166793"/>
    <lineage>
        <taxon>Bacteria</taxon>
        <taxon>Bacillati</taxon>
        <taxon>Actinomycetota</taxon>
        <taxon>Thermoleophilia</taxon>
        <taxon>Solirubrobacterales</taxon>
        <taxon>Solirubrobacteraceae</taxon>
        <taxon>Solirubrobacter</taxon>
    </lineage>
</organism>
<reference evidence="2 3" key="1">
    <citation type="submission" date="2018-10" db="EMBL/GenBank/DDBJ databases">
        <title>Genomic Encyclopedia of Archaeal and Bacterial Type Strains, Phase II (KMG-II): from individual species to whole genera.</title>
        <authorList>
            <person name="Goeker M."/>
        </authorList>
    </citation>
    <scope>NUCLEOTIDE SEQUENCE [LARGE SCALE GENOMIC DNA]</scope>
    <source>
        <strain evidence="2 3">DSM 14954</strain>
    </source>
</reference>
<evidence type="ECO:0008006" key="4">
    <source>
        <dbReference type="Google" id="ProtNLM"/>
    </source>
</evidence>
<dbReference type="OrthoDB" id="3824180at2"/>
<dbReference type="SUPFAM" id="SSF54427">
    <property type="entry name" value="NTF2-like"/>
    <property type="match status" value="1"/>
</dbReference>
<dbReference type="InterPro" id="IPR032710">
    <property type="entry name" value="NTF2-like_dom_sf"/>
</dbReference>
<evidence type="ECO:0000313" key="3">
    <source>
        <dbReference type="Proteomes" id="UP000278962"/>
    </source>
</evidence>
<proteinExistence type="predicted"/>
<accession>A0A660LHI8</accession>
<protein>
    <recommendedName>
        <fullName evidence="4">DUF4440 domain-containing protein</fullName>
    </recommendedName>
</protein>
<dbReference type="RefSeq" id="WP_121252089.1">
    <property type="nucleotide sequence ID" value="NZ_RBIL01000001.1"/>
</dbReference>
<dbReference type="Gene3D" id="3.10.450.50">
    <property type="match status" value="1"/>
</dbReference>
<dbReference type="AlphaFoldDB" id="A0A660LHI8"/>
<keyword evidence="1" id="KW-0472">Membrane</keyword>
<comment type="caution">
    <text evidence="2">The sequence shown here is derived from an EMBL/GenBank/DDBJ whole genome shotgun (WGS) entry which is preliminary data.</text>
</comment>
<name>A0A660LHI8_9ACTN</name>
<keyword evidence="3" id="KW-1185">Reference proteome</keyword>
<evidence type="ECO:0000256" key="1">
    <source>
        <dbReference type="SAM" id="Phobius"/>
    </source>
</evidence>
<gene>
    <name evidence="2" type="ORF">C8N24_3586</name>
</gene>
<sequence length="169" mass="18611">MVDGLTTGELALTLAVLVGVAAVWAAYIRRRPWRTRAHDEEPAALPPDAAVPVDSALVQRLYAQREWRDIRPLLTDDFVLVGREGARFGADALRDMNDRLGASYDDLHTTVELVLADLERPAVLYVRGRERGRARRGPDLDVTAWTRIVVAQSGTKVRELGPSSVISSA</sequence>
<dbReference type="Proteomes" id="UP000278962">
    <property type="component" value="Unassembled WGS sequence"/>
</dbReference>
<evidence type="ECO:0000313" key="2">
    <source>
        <dbReference type="EMBL" id="RKQ93715.1"/>
    </source>
</evidence>
<keyword evidence="1" id="KW-1133">Transmembrane helix</keyword>